<evidence type="ECO:0000259" key="3">
    <source>
        <dbReference type="PROSITE" id="PS50158"/>
    </source>
</evidence>
<keyword evidence="5" id="KW-1185">Reference proteome</keyword>
<dbReference type="HOGENOM" id="CLU_412155_0_0_1"/>
<gene>
    <name evidence="4" type="ORF">PAAG_02374</name>
</gene>
<dbReference type="GeneID" id="9099031"/>
<dbReference type="EMBL" id="KN293996">
    <property type="protein sequence ID" value="EEH40319.2"/>
    <property type="molecule type" value="Genomic_DNA"/>
</dbReference>
<evidence type="ECO:0000313" key="5">
    <source>
        <dbReference type="Proteomes" id="UP000002059"/>
    </source>
</evidence>
<dbReference type="GO" id="GO:0003676">
    <property type="term" value="F:nucleic acid binding"/>
    <property type="evidence" value="ECO:0007669"/>
    <property type="project" value="InterPro"/>
</dbReference>
<feature type="compositionally biased region" description="Polar residues" evidence="2">
    <location>
        <begin position="41"/>
        <end position="60"/>
    </location>
</feature>
<accession>C1GUQ1</accession>
<evidence type="ECO:0000313" key="4">
    <source>
        <dbReference type="EMBL" id="EEH40319.2"/>
    </source>
</evidence>
<organism evidence="4 5">
    <name type="scientific">Paracoccidioides lutzii (strain ATCC MYA-826 / Pb01)</name>
    <name type="common">Paracoccidioides brasiliensis</name>
    <dbReference type="NCBI Taxonomy" id="502779"/>
    <lineage>
        <taxon>Eukaryota</taxon>
        <taxon>Fungi</taxon>
        <taxon>Dikarya</taxon>
        <taxon>Ascomycota</taxon>
        <taxon>Pezizomycotina</taxon>
        <taxon>Eurotiomycetes</taxon>
        <taxon>Eurotiomycetidae</taxon>
        <taxon>Onygenales</taxon>
        <taxon>Ajellomycetaceae</taxon>
        <taxon>Paracoccidioides</taxon>
    </lineage>
</organism>
<dbReference type="OMA" id="DGAIWPK"/>
<dbReference type="Pfam" id="PF00098">
    <property type="entry name" value="zf-CCHC"/>
    <property type="match status" value="1"/>
</dbReference>
<keyword evidence="1" id="KW-0862">Zinc</keyword>
<keyword evidence="1" id="KW-0479">Metal-binding</keyword>
<feature type="compositionally biased region" description="Basic residues" evidence="2">
    <location>
        <begin position="25"/>
        <end position="40"/>
    </location>
</feature>
<feature type="region of interest" description="Disordered" evidence="2">
    <location>
        <begin position="74"/>
        <end position="176"/>
    </location>
</feature>
<dbReference type="STRING" id="502779.C1GUQ1"/>
<feature type="compositionally biased region" description="Basic and acidic residues" evidence="2">
    <location>
        <begin position="646"/>
        <end position="656"/>
    </location>
</feature>
<dbReference type="VEuPathDB" id="FungiDB:PAAG_02374"/>
<protein>
    <recommendedName>
        <fullName evidence="3">CCHC-type domain-containing protein</fullName>
    </recommendedName>
</protein>
<dbReference type="InterPro" id="IPR001878">
    <property type="entry name" value="Znf_CCHC"/>
</dbReference>
<feature type="compositionally biased region" description="Acidic residues" evidence="2">
    <location>
        <begin position="374"/>
        <end position="387"/>
    </location>
</feature>
<keyword evidence="1" id="KW-0863">Zinc-finger</keyword>
<feature type="region of interest" description="Disordered" evidence="2">
    <location>
        <begin position="366"/>
        <end position="661"/>
    </location>
</feature>
<reference evidence="4 5" key="1">
    <citation type="journal article" date="2011" name="PLoS Genet.">
        <title>Comparative genomic analysis of human fungal pathogens causing paracoccidioidomycosis.</title>
        <authorList>
            <person name="Desjardins C.A."/>
            <person name="Champion M.D."/>
            <person name="Holder J.W."/>
            <person name="Muszewska A."/>
            <person name="Goldberg J."/>
            <person name="Bailao A.M."/>
            <person name="Brigido M.M."/>
            <person name="Ferreira M.E."/>
            <person name="Garcia A.M."/>
            <person name="Grynberg M."/>
            <person name="Gujja S."/>
            <person name="Heiman D.I."/>
            <person name="Henn M.R."/>
            <person name="Kodira C.D."/>
            <person name="Leon-Narvaez H."/>
            <person name="Longo L.V."/>
            <person name="Ma L.J."/>
            <person name="Malavazi I."/>
            <person name="Matsuo A.L."/>
            <person name="Morais F.V."/>
            <person name="Pereira M."/>
            <person name="Rodriguez-Brito S."/>
            <person name="Sakthikumar S."/>
            <person name="Salem-Izacc S.M."/>
            <person name="Sykes S.M."/>
            <person name="Teixeira M.M."/>
            <person name="Vallejo M.C."/>
            <person name="Walter M.E."/>
            <person name="Yandava C."/>
            <person name="Young S."/>
            <person name="Zeng Q."/>
            <person name="Zucker J."/>
            <person name="Felipe M.S."/>
            <person name="Goldman G.H."/>
            <person name="Haas B.J."/>
            <person name="McEwen J.G."/>
            <person name="Nino-Vega G."/>
            <person name="Puccia R."/>
            <person name="San-Blas G."/>
            <person name="Soares C.M."/>
            <person name="Birren B.W."/>
            <person name="Cuomo C.A."/>
        </authorList>
    </citation>
    <scope>NUCLEOTIDE SEQUENCE [LARGE SCALE GENOMIC DNA]</scope>
    <source>
        <strain evidence="5">ATCC MYA-826 / Pb01</strain>
    </source>
</reference>
<feature type="region of interest" description="Disordered" evidence="2">
    <location>
        <begin position="1"/>
        <end position="60"/>
    </location>
</feature>
<dbReference type="AlphaFoldDB" id="C1GUQ1"/>
<name>C1GUQ1_PARBA</name>
<feature type="compositionally biased region" description="Polar residues" evidence="2">
    <location>
        <begin position="393"/>
        <end position="404"/>
    </location>
</feature>
<feature type="compositionally biased region" description="Polar residues" evidence="2">
    <location>
        <begin position="167"/>
        <end position="176"/>
    </location>
</feature>
<dbReference type="PROSITE" id="PS50158">
    <property type="entry name" value="ZF_CCHC"/>
    <property type="match status" value="1"/>
</dbReference>
<feature type="domain" description="CCHC-type" evidence="3">
    <location>
        <begin position="60"/>
        <end position="75"/>
    </location>
</feature>
<dbReference type="Proteomes" id="UP000002059">
    <property type="component" value="Partially assembled WGS sequence"/>
</dbReference>
<feature type="region of interest" description="Disordered" evidence="2">
    <location>
        <begin position="219"/>
        <end position="238"/>
    </location>
</feature>
<dbReference type="SUPFAM" id="SSF57756">
    <property type="entry name" value="Retrovirus zinc finger-like domains"/>
    <property type="match status" value="1"/>
</dbReference>
<feature type="compositionally biased region" description="Polar residues" evidence="2">
    <location>
        <begin position="137"/>
        <end position="148"/>
    </location>
</feature>
<evidence type="ECO:0000256" key="1">
    <source>
        <dbReference type="PROSITE-ProRule" id="PRU00047"/>
    </source>
</evidence>
<dbReference type="RefSeq" id="XP_015701666.1">
    <property type="nucleotide sequence ID" value="XM_015844618.1"/>
</dbReference>
<feature type="compositionally biased region" description="Basic and acidic residues" evidence="2">
    <location>
        <begin position="493"/>
        <end position="509"/>
    </location>
</feature>
<feature type="compositionally biased region" description="Basic and acidic residues" evidence="2">
    <location>
        <begin position="468"/>
        <end position="483"/>
    </location>
</feature>
<dbReference type="SMART" id="SM00343">
    <property type="entry name" value="ZnF_C2HC"/>
    <property type="match status" value="1"/>
</dbReference>
<dbReference type="OrthoDB" id="5431222at2759"/>
<dbReference type="KEGG" id="pbl:PAAG_02374"/>
<dbReference type="InterPro" id="IPR036875">
    <property type="entry name" value="Znf_CCHC_sf"/>
</dbReference>
<dbReference type="GO" id="GO:0008270">
    <property type="term" value="F:zinc ion binding"/>
    <property type="evidence" value="ECO:0007669"/>
    <property type="project" value="UniProtKB-KW"/>
</dbReference>
<evidence type="ECO:0000256" key="2">
    <source>
        <dbReference type="SAM" id="MobiDB-lite"/>
    </source>
</evidence>
<sequence>MDSHPMPGDGVQPFHPQPVPSVVNHKQRGQKHPRKGKQRQNHPSAGSNNGPPKHTQSQSCYNCGSLEHWAQQCPEPRREFPTGGMKPGRPPKRQKTTVSYHAHYQGDPFYDKSHPGPQRGYTHPPVAHPTYQPRPMSASTYGSPTSMSAHPYSAGPWPHEPLPPQYNSPQSYGLPTSTSAYNPQFSSPTAMPPPRGYFHPQYPSQFAEPEYHRKSFDRHQQMPPHVGNNRQSRKKWRRSDNVPAIALPVEPWMEELQSLDIPESNSGQNEIVWRPAVQVARPLPSTFDERDDIGMLPPFTTLPPGMSVSKYILDKGPEEFVDNIRNTEDWPFVMADPIFLEISTECELVSIDELISRRKLIFETHRIEPPPPVEEPDGGLEQDDEIDGENHSQENYGSVVSSNEAGDDRAMSGGHSSEYSHTPLCSPKAGYRDDMSSTGSYQADDRGSFRESASPDAPEDPVSPDPRTNYEYHEFQDRQDSKQHYSKPGKNSTSDKRRNQRIQRDRRQQMDFSTRKSGQLDGRRNAPFDCRGGRSGYLNPQDRRKQKQQQFKGGAKTKAKKVPNNRGRPPYNSISEGHLHENYDNRCGLDGNTGRSHNEDPSQPKRSHGYADIQQSDHHHPHDQVDFEHNSRKRSRQDESLGTPEEPMRQEDDITPKIRRRQPHVAEAYRYDLHQPNILAIH</sequence>
<proteinExistence type="predicted"/>
<dbReference type="eggNOG" id="ENOG502SEZA">
    <property type="taxonomic scope" value="Eukaryota"/>
</dbReference>
<feature type="compositionally biased region" description="Basic and acidic residues" evidence="2">
    <location>
        <begin position="615"/>
        <end position="630"/>
    </location>
</feature>
<dbReference type="Gene3D" id="4.10.60.10">
    <property type="entry name" value="Zinc finger, CCHC-type"/>
    <property type="match status" value="1"/>
</dbReference>